<dbReference type="Pfam" id="PF01594">
    <property type="entry name" value="AI-2E_transport"/>
    <property type="match status" value="1"/>
</dbReference>
<feature type="transmembrane region" description="Helical" evidence="6">
    <location>
        <begin position="59"/>
        <end position="85"/>
    </location>
</feature>
<evidence type="ECO:0000313" key="7">
    <source>
        <dbReference type="EMBL" id="WED44475.1"/>
    </source>
</evidence>
<evidence type="ECO:0000256" key="4">
    <source>
        <dbReference type="ARBA" id="ARBA00022989"/>
    </source>
</evidence>
<comment type="similarity">
    <text evidence="2">Belongs to the autoinducer-2 exporter (AI-2E) (TC 2.A.86) family.</text>
</comment>
<organism evidence="7 8">
    <name type="scientific">Legionella cardiaca</name>
    <dbReference type="NCBI Taxonomy" id="1071983"/>
    <lineage>
        <taxon>Bacteria</taxon>
        <taxon>Pseudomonadati</taxon>
        <taxon>Pseudomonadota</taxon>
        <taxon>Gammaproteobacteria</taxon>
        <taxon>Legionellales</taxon>
        <taxon>Legionellaceae</taxon>
        <taxon>Legionella</taxon>
    </lineage>
</organism>
<reference evidence="7 8" key="1">
    <citation type="submission" date="2023-02" db="EMBL/GenBank/DDBJ databases">
        <title>Genome Sequence of L. cardiaca H63T.</title>
        <authorList>
            <person name="Lopez A.E."/>
            <person name="Cianciotto N.P."/>
        </authorList>
    </citation>
    <scope>NUCLEOTIDE SEQUENCE [LARGE SCALE GENOMIC DNA]</scope>
    <source>
        <strain evidence="7 8">H63</strain>
    </source>
</reference>
<feature type="transmembrane region" description="Helical" evidence="6">
    <location>
        <begin position="306"/>
        <end position="331"/>
    </location>
</feature>
<dbReference type="Proteomes" id="UP001222087">
    <property type="component" value="Chromosome"/>
</dbReference>
<dbReference type="EMBL" id="CP119078">
    <property type="protein sequence ID" value="WED44475.1"/>
    <property type="molecule type" value="Genomic_DNA"/>
</dbReference>
<feature type="transmembrane region" description="Helical" evidence="6">
    <location>
        <begin position="154"/>
        <end position="176"/>
    </location>
</feature>
<feature type="transmembrane region" description="Helical" evidence="6">
    <location>
        <begin position="233"/>
        <end position="264"/>
    </location>
</feature>
<dbReference type="InterPro" id="IPR002549">
    <property type="entry name" value="AI-2E-like"/>
</dbReference>
<keyword evidence="3 6" id="KW-0812">Transmembrane</keyword>
<evidence type="ECO:0000256" key="3">
    <source>
        <dbReference type="ARBA" id="ARBA00022692"/>
    </source>
</evidence>
<sequence length="350" mass="39434">MNQPMNNHAQSMWELKVLALLAILCVAYIGQFILFPLMLSFFLYLLLRPFRVFLQKLKFPKFLASILITTVILGIISFGVSFLAAPAAHWIDKAPENMSVIEKKFSSIKKPLIKLSNALKTAQTITEANPEKKVEVKAEVGNIGYSLFDLTTNAILLIFLVLAYLFFLLIYADVIFENLQKIITTRQKKIATNFLSSIEQDLSIYLFTFTMICICLGGVIALILWLLSVPNAILWGVMAAFLNFIPYIGPAIGIGVVFFVSLITFDSLLQIMLPPFLYWITVNIEGQIITPILLGNRLNLNPLIVFFSIVFWAWLWGIGGALLSIPFLMMIKILMSHIPSLAKYSLLLEK</sequence>
<proteinExistence type="inferred from homology"/>
<evidence type="ECO:0000256" key="1">
    <source>
        <dbReference type="ARBA" id="ARBA00004141"/>
    </source>
</evidence>
<dbReference type="PANTHER" id="PTHR21716:SF16">
    <property type="entry name" value="BLL1467 PROTEIN"/>
    <property type="match status" value="1"/>
</dbReference>
<evidence type="ECO:0000256" key="6">
    <source>
        <dbReference type="SAM" id="Phobius"/>
    </source>
</evidence>
<feature type="transmembrane region" description="Helical" evidence="6">
    <location>
        <begin position="204"/>
        <end position="227"/>
    </location>
</feature>
<evidence type="ECO:0000256" key="2">
    <source>
        <dbReference type="ARBA" id="ARBA00009773"/>
    </source>
</evidence>
<evidence type="ECO:0000313" key="8">
    <source>
        <dbReference type="Proteomes" id="UP001222087"/>
    </source>
</evidence>
<feature type="transmembrane region" description="Helical" evidence="6">
    <location>
        <begin position="276"/>
        <end position="294"/>
    </location>
</feature>
<gene>
    <name evidence="7" type="ORF">PXX05_06735</name>
</gene>
<keyword evidence="8" id="KW-1185">Reference proteome</keyword>
<accession>A0ABY8AUV7</accession>
<name>A0ABY8AUV7_9GAMM</name>
<dbReference type="RefSeq" id="WP_275090294.1">
    <property type="nucleotide sequence ID" value="NZ_CP119078.1"/>
</dbReference>
<keyword evidence="4 6" id="KW-1133">Transmembrane helix</keyword>
<comment type="subcellular location">
    <subcellularLocation>
        <location evidence="1">Membrane</location>
        <topology evidence="1">Multi-pass membrane protein</topology>
    </subcellularLocation>
</comment>
<keyword evidence="5 6" id="KW-0472">Membrane</keyword>
<protein>
    <submittedName>
        <fullName evidence="7">AI-2E family transporter</fullName>
    </submittedName>
</protein>
<evidence type="ECO:0000256" key="5">
    <source>
        <dbReference type="ARBA" id="ARBA00023136"/>
    </source>
</evidence>
<feature type="transmembrane region" description="Helical" evidence="6">
    <location>
        <begin position="20"/>
        <end position="47"/>
    </location>
</feature>
<dbReference type="PANTHER" id="PTHR21716">
    <property type="entry name" value="TRANSMEMBRANE PROTEIN"/>
    <property type="match status" value="1"/>
</dbReference>